<dbReference type="SUPFAM" id="SSF51182">
    <property type="entry name" value="RmlC-like cupins"/>
    <property type="match status" value="1"/>
</dbReference>
<dbReference type="InterPro" id="IPR014710">
    <property type="entry name" value="RmlC-like_jellyroll"/>
</dbReference>
<dbReference type="PANTHER" id="PTHR11019">
    <property type="entry name" value="HTH-TYPE TRANSCRIPTIONAL REGULATOR NIMR"/>
    <property type="match status" value="1"/>
</dbReference>
<feature type="domain" description="HTH araC/xylS-type" evidence="4">
    <location>
        <begin position="172"/>
        <end position="253"/>
    </location>
</feature>
<keyword evidence="1" id="KW-0805">Transcription regulation</keyword>
<evidence type="ECO:0000256" key="2">
    <source>
        <dbReference type="ARBA" id="ARBA00023125"/>
    </source>
</evidence>
<dbReference type="InterPro" id="IPR003313">
    <property type="entry name" value="AraC-bd"/>
</dbReference>
<name>A0ABV6EBM8_9GAMM</name>
<comment type="caution">
    <text evidence="5">The sequence shown here is derived from an EMBL/GenBank/DDBJ whole genome shotgun (WGS) entry which is preliminary data.</text>
</comment>
<dbReference type="RefSeq" id="WP_380673847.1">
    <property type="nucleotide sequence ID" value="NZ_CP173186.1"/>
</dbReference>
<dbReference type="PROSITE" id="PS01124">
    <property type="entry name" value="HTH_ARAC_FAMILY_2"/>
    <property type="match status" value="1"/>
</dbReference>
<accession>A0ABV6EBM8</accession>
<evidence type="ECO:0000256" key="1">
    <source>
        <dbReference type="ARBA" id="ARBA00023015"/>
    </source>
</evidence>
<evidence type="ECO:0000259" key="4">
    <source>
        <dbReference type="PROSITE" id="PS01124"/>
    </source>
</evidence>
<reference evidence="5 6" key="1">
    <citation type="submission" date="2024-09" db="EMBL/GenBank/DDBJ databases">
        <authorList>
            <person name="Sun Q."/>
            <person name="Mori K."/>
        </authorList>
    </citation>
    <scope>NUCLEOTIDE SEQUENCE [LARGE SCALE GENOMIC DNA]</scope>
    <source>
        <strain evidence="5 6">CCM 8626</strain>
    </source>
</reference>
<dbReference type="PANTHER" id="PTHR11019:SF159">
    <property type="entry name" value="TRANSCRIPTIONAL REGULATOR-RELATED"/>
    <property type="match status" value="1"/>
</dbReference>
<keyword evidence="3" id="KW-0804">Transcription</keyword>
<evidence type="ECO:0000313" key="5">
    <source>
        <dbReference type="EMBL" id="MFC0226154.1"/>
    </source>
</evidence>
<dbReference type="SMART" id="SM00342">
    <property type="entry name" value="HTH_ARAC"/>
    <property type="match status" value="1"/>
</dbReference>
<keyword evidence="2" id="KW-0238">DNA-binding</keyword>
<proteinExistence type="predicted"/>
<gene>
    <name evidence="5" type="ORF">ACFFJ3_06505</name>
</gene>
<dbReference type="Gene3D" id="2.60.120.10">
    <property type="entry name" value="Jelly Rolls"/>
    <property type="match status" value="1"/>
</dbReference>
<dbReference type="Proteomes" id="UP001589792">
    <property type="component" value="Unassembled WGS sequence"/>
</dbReference>
<sequence>MAWLNADTVFDPDSLGLSIVGIAAKLGKHDSGEHQHKMGQLLFTQSGCIRITLSKRLCMLPPTRVVWIPANTKHRAEMKGVVGYRSIYIDTALVKSLPNEVVVLEVNPLLRAVLERIAISPFDTGWQQGPALNLLTVGLDEIRSAHREPMLLRLPADRRLLNFSGDELPPPLNIFATTAGAGEKTISRIFMQETGLSYQQWRQQWRFLKSIELLSERNSISSIASALGFASDSAFVYFFKKMSGSTPRAYIPVSR</sequence>
<keyword evidence="6" id="KW-1185">Reference proteome</keyword>
<dbReference type="SUPFAM" id="SSF46689">
    <property type="entry name" value="Homeodomain-like"/>
    <property type="match status" value="1"/>
</dbReference>
<dbReference type="InterPro" id="IPR018060">
    <property type="entry name" value="HTH_AraC"/>
</dbReference>
<dbReference type="CDD" id="cd06124">
    <property type="entry name" value="cupin_NimR-like_N"/>
    <property type="match status" value="1"/>
</dbReference>
<protein>
    <submittedName>
        <fullName evidence="5">Helix-turn-helix domain-containing protein</fullName>
    </submittedName>
</protein>
<dbReference type="EMBL" id="JBHLXG010000004">
    <property type="protein sequence ID" value="MFC0226154.1"/>
    <property type="molecule type" value="Genomic_DNA"/>
</dbReference>
<evidence type="ECO:0000313" key="6">
    <source>
        <dbReference type="Proteomes" id="UP001589792"/>
    </source>
</evidence>
<organism evidence="5 6">
    <name type="scientific">Serratia aquatilis</name>
    <dbReference type="NCBI Taxonomy" id="1737515"/>
    <lineage>
        <taxon>Bacteria</taxon>
        <taxon>Pseudomonadati</taxon>
        <taxon>Pseudomonadota</taxon>
        <taxon>Gammaproteobacteria</taxon>
        <taxon>Enterobacterales</taxon>
        <taxon>Yersiniaceae</taxon>
        <taxon>Serratia</taxon>
    </lineage>
</organism>
<evidence type="ECO:0000256" key="3">
    <source>
        <dbReference type="ARBA" id="ARBA00023163"/>
    </source>
</evidence>
<dbReference type="InterPro" id="IPR011051">
    <property type="entry name" value="RmlC_Cupin_sf"/>
</dbReference>
<dbReference type="Gene3D" id="1.10.10.60">
    <property type="entry name" value="Homeodomain-like"/>
    <property type="match status" value="1"/>
</dbReference>
<dbReference type="Pfam" id="PF12833">
    <property type="entry name" value="HTH_18"/>
    <property type="match status" value="1"/>
</dbReference>
<dbReference type="InterPro" id="IPR009057">
    <property type="entry name" value="Homeodomain-like_sf"/>
</dbReference>
<dbReference type="Pfam" id="PF02311">
    <property type="entry name" value="AraC_binding"/>
    <property type="match status" value="1"/>
</dbReference>